<feature type="compositionally biased region" description="Low complexity" evidence="1">
    <location>
        <begin position="144"/>
        <end position="154"/>
    </location>
</feature>
<name>A0A0F9VXW8_9ZZZZ</name>
<dbReference type="PROSITE" id="PS51257">
    <property type="entry name" value="PROKAR_LIPOPROTEIN"/>
    <property type="match status" value="1"/>
</dbReference>
<accession>A0A0F9VXW8</accession>
<comment type="caution">
    <text evidence="2">The sequence shown here is derived from an EMBL/GenBank/DDBJ whole genome shotgun (WGS) entry which is preliminary data.</text>
</comment>
<evidence type="ECO:0000256" key="1">
    <source>
        <dbReference type="SAM" id="MobiDB-lite"/>
    </source>
</evidence>
<feature type="compositionally biased region" description="Pro residues" evidence="1">
    <location>
        <begin position="155"/>
        <end position="171"/>
    </location>
</feature>
<dbReference type="EMBL" id="LAZR01000401">
    <property type="protein sequence ID" value="KKN70568.1"/>
    <property type="molecule type" value="Genomic_DNA"/>
</dbReference>
<sequence>MTLKRLRHQLCHLEPEYLIGLLMVLLTACEGAYEAPTTAPTLSPTSTRIPFPISTPIWTSTPVVPVVPPTPIILPTAIPIDTQVPVSTPTPIVVPTLLPEVIPTIESTSEPGPEPTSTVHPGLLPTQVPVIVTVVVTATSTPVPTATPTATPIPTSTPVPTVTPTPVPTVRPPNIQTRTGNGPVLIGGMNFRAGSLIQVRFDTIQPGDITIQFGGVNGGLVTIFEGTAPFDSTFIYRVGGGGRLGRATNFIIPADGTRWYITTGSVINRAIDVTRFQWHLNLSQGNQYGRDTDGNYTMEGTGQAFSQDIILKGNGQLAFQHLGASYFTVELLSAFNTVPDQILYEDHIRQGPVFGSISINPDLGEYILRVRTDATNRWSVELR</sequence>
<evidence type="ECO:0000313" key="2">
    <source>
        <dbReference type="EMBL" id="KKN70568.1"/>
    </source>
</evidence>
<proteinExistence type="predicted"/>
<organism evidence="2">
    <name type="scientific">marine sediment metagenome</name>
    <dbReference type="NCBI Taxonomy" id="412755"/>
    <lineage>
        <taxon>unclassified sequences</taxon>
        <taxon>metagenomes</taxon>
        <taxon>ecological metagenomes</taxon>
    </lineage>
</organism>
<reference evidence="2" key="1">
    <citation type="journal article" date="2015" name="Nature">
        <title>Complex archaea that bridge the gap between prokaryotes and eukaryotes.</title>
        <authorList>
            <person name="Spang A."/>
            <person name="Saw J.H."/>
            <person name="Jorgensen S.L."/>
            <person name="Zaremba-Niedzwiedzka K."/>
            <person name="Martijn J."/>
            <person name="Lind A.E."/>
            <person name="van Eijk R."/>
            <person name="Schleper C."/>
            <person name="Guy L."/>
            <person name="Ettema T.J."/>
        </authorList>
    </citation>
    <scope>NUCLEOTIDE SEQUENCE</scope>
</reference>
<protein>
    <submittedName>
        <fullName evidence="2">Uncharacterized protein</fullName>
    </submittedName>
</protein>
<dbReference type="AlphaFoldDB" id="A0A0F9VXW8"/>
<feature type="region of interest" description="Disordered" evidence="1">
    <location>
        <begin position="144"/>
        <end position="181"/>
    </location>
</feature>
<gene>
    <name evidence="2" type="ORF">LCGC14_0429990</name>
</gene>